<protein>
    <recommendedName>
        <fullName evidence="1">Exportin-5 C-terminal domain-containing protein</fullName>
    </recommendedName>
</protein>
<dbReference type="GeneID" id="18239102"/>
<dbReference type="Pfam" id="PF19273">
    <property type="entry name" value="Exportin-5"/>
    <property type="match status" value="1"/>
</dbReference>
<proteinExistence type="predicted"/>
<evidence type="ECO:0000259" key="1">
    <source>
        <dbReference type="Pfam" id="PF19273"/>
    </source>
</evidence>
<dbReference type="RefSeq" id="XP_006680737.1">
    <property type="nucleotide sequence ID" value="XM_006680674.1"/>
</dbReference>
<organism evidence="2 3">
    <name type="scientific">Batrachochytrium dendrobatidis (strain JAM81 / FGSC 10211)</name>
    <name type="common">Frog chytrid fungus</name>
    <dbReference type="NCBI Taxonomy" id="684364"/>
    <lineage>
        <taxon>Eukaryota</taxon>
        <taxon>Fungi</taxon>
        <taxon>Fungi incertae sedis</taxon>
        <taxon>Chytridiomycota</taxon>
        <taxon>Chytridiomycota incertae sedis</taxon>
        <taxon>Chytridiomycetes</taxon>
        <taxon>Rhizophydiales</taxon>
        <taxon>Rhizophydiales incertae sedis</taxon>
        <taxon>Batrachochytrium</taxon>
    </lineage>
</organism>
<sequence>MDGFILQYIVSGLRSAMSNKSLPGYRYAAIDFDTDFEIDHASMGSTQRMTDAIRLIPPILPDKVFEWLRAKCTSMLNSPTISSSECQAISTMTDCIMSAIPSESVRGSDINQIELAKSIMLLLVQLIDYNGNQNMAIVIYQLQMIVAFSEYMDLYPEILLKCLEKFFGFVVYTQPNEKDFIQQQKILSESTRNLRRKAAASLVRIGSTMPNLLQPLLPQIMPLVSNYIQSSQLMRIEQTLMIEFLVLF</sequence>
<dbReference type="PANTHER" id="PTHR11223:SF3">
    <property type="entry name" value="EXPORTIN-5"/>
    <property type="match status" value="1"/>
</dbReference>
<dbReference type="EMBL" id="GL882888">
    <property type="protein sequence ID" value="EGF78563.1"/>
    <property type="molecule type" value="Genomic_DNA"/>
</dbReference>
<evidence type="ECO:0000313" key="3">
    <source>
        <dbReference type="Proteomes" id="UP000007241"/>
    </source>
</evidence>
<accession>F4P871</accession>
<dbReference type="GO" id="GO:0005049">
    <property type="term" value="F:nuclear export signal receptor activity"/>
    <property type="evidence" value="ECO:0007669"/>
    <property type="project" value="InterPro"/>
</dbReference>
<dbReference type="Proteomes" id="UP000007241">
    <property type="component" value="Unassembled WGS sequence"/>
</dbReference>
<dbReference type="PANTHER" id="PTHR11223">
    <property type="entry name" value="EXPORTIN 1/5"/>
    <property type="match status" value="1"/>
</dbReference>
<dbReference type="InterPro" id="IPR045065">
    <property type="entry name" value="XPO1/5"/>
</dbReference>
<feature type="domain" description="Exportin-5 C-terminal" evidence="1">
    <location>
        <begin position="23"/>
        <end position="247"/>
    </location>
</feature>
<dbReference type="SUPFAM" id="SSF48371">
    <property type="entry name" value="ARM repeat"/>
    <property type="match status" value="1"/>
</dbReference>
<dbReference type="GO" id="GO:0006611">
    <property type="term" value="P:protein export from nucleus"/>
    <property type="evidence" value="ECO:0007669"/>
    <property type="project" value="InterPro"/>
</dbReference>
<reference evidence="2 3" key="1">
    <citation type="submission" date="2009-12" db="EMBL/GenBank/DDBJ databases">
        <title>The draft genome of Batrachochytrium dendrobatidis.</title>
        <authorList>
            <consortium name="US DOE Joint Genome Institute (JGI-PGF)"/>
            <person name="Kuo A."/>
            <person name="Salamov A."/>
            <person name="Schmutz J."/>
            <person name="Lucas S."/>
            <person name="Pitluck S."/>
            <person name="Rosenblum E."/>
            <person name="Stajich J."/>
            <person name="Eisen M."/>
            <person name="Grigoriev I.V."/>
        </authorList>
    </citation>
    <scope>NUCLEOTIDE SEQUENCE [LARGE SCALE GENOMIC DNA]</scope>
    <source>
        <strain evidence="3">JAM81 / FGSC 10211</strain>
    </source>
</reference>
<dbReference type="OrthoDB" id="2215036at2759"/>
<dbReference type="InterPro" id="IPR011989">
    <property type="entry name" value="ARM-like"/>
</dbReference>
<dbReference type="STRING" id="684364.F4P871"/>
<dbReference type="InParanoid" id="F4P871"/>
<dbReference type="HOGENOM" id="CLU_1119983_0_0_1"/>
<gene>
    <name evidence="2" type="ORF">BATDEDRAFT_26693</name>
</gene>
<keyword evidence="3" id="KW-1185">Reference proteome</keyword>
<evidence type="ECO:0000313" key="2">
    <source>
        <dbReference type="EMBL" id="EGF78563.1"/>
    </source>
</evidence>
<dbReference type="InterPro" id="IPR045478">
    <property type="entry name" value="Exportin-5_C"/>
</dbReference>
<dbReference type="Gene3D" id="1.25.10.10">
    <property type="entry name" value="Leucine-rich Repeat Variant"/>
    <property type="match status" value="1"/>
</dbReference>
<dbReference type="InterPro" id="IPR016024">
    <property type="entry name" value="ARM-type_fold"/>
</dbReference>
<dbReference type="AlphaFoldDB" id="F4P871"/>
<name>F4P871_BATDJ</name>